<protein>
    <submittedName>
        <fullName evidence="1">Uncharacterized protein</fullName>
    </submittedName>
</protein>
<organism evidence="1">
    <name type="scientific">marine metagenome</name>
    <dbReference type="NCBI Taxonomy" id="408172"/>
    <lineage>
        <taxon>unclassified sequences</taxon>
        <taxon>metagenomes</taxon>
        <taxon>ecological metagenomes</taxon>
    </lineage>
</organism>
<reference evidence="1" key="1">
    <citation type="submission" date="2018-05" db="EMBL/GenBank/DDBJ databases">
        <authorList>
            <person name="Lanie J.A."/>
            <person name="Ng W.-L."/>
            <person name="Kazmierczak K.M."/>
            <person name="Andrzejewski T.M."/>
            <person name="Davidsen T.M."/>
            <person name="Wayne K.J."/>
            <person name="Tettelin H."/>
            <person name="Glass J.I."/>
            <person name="Rusch D."/>
            <person name="Podicherti R."/>
            <person name="Tsui H.-C.T."/>
            <person name="Winkler M.E."/>
        </authorList>
    </citation>
    <scope>NUCLEOTIDE SEQUENCE</scope>
</reference>
<dbReference type="AlphaFoldDB" id="A0A381RHM3"/>
<dbReference type="EMBL" id="UINC01001816">
    <property type="protein sequence ID" value="SUZ89377.1"/>
    <property type="molecule type" value="Genomic_DNA"/>
</dbReference>
<proteinExistence type="predicted"/>
<sequence length="47" mass="4930">MTPRLVPEPAHGMLFLRLVGGTNNAASAPGRVLGVIPTPRPQPQVSQ</sequence>
<name>A0A381RHM3_9ZZZZ</name>
<accession>A0A381RHM3</accession>
<evidence type="ECO:0000313" key="1">
    <source>
        <dbReference type="EMBL" id="SUZ89377.1"/>
    </source>
</evidence>
<gene>
    <name evidence="1" type="ORF">METZ01_LOCUS42231</name>
</gene>